<evidence type="ECO:0008006" key="3">
    <source>
        <dbReference type="Google" id="ProtNLM"/>
    </source>
</evidence>
<dbReference type="Proteomes" id="UP000189670">
    <property type="component" value="Unassembled WGS sequence"/>
</dbReference>
<dbReference type="AlphaFoldDB" id="A0A1V1NXL8"/>
<comment type="caution">
    <text evidence="1">The sequence shown here is derived from an EMBL/GenBank/DDBJ whole genome shotgun (WGS) entry which is preliminary data.</text>
</comment>
<dbReference type="Gene3D" id="3.10.28.20">
    <property type="entry name" value="Acetamidase/Formamidase-like domains"/>
    <property type="match status" value="1"/>
</dbReference>
<name>A0A1V1NXL8_9BACT</name>
<proteinExistence type="predicted"/>
<protein>
    <recommendedName>
        <fullName evidence="3">LPP20 lipoprotein</fullName>
    </recommendedName>
</protein>
<organism evidence="1 2">
    <name type="scientific">Candidatus Magnetoglobus multicellularis str. Araruama</name>
    <dbReference type="NCBI Taxonomy" id="890399"/>
    <lineage>
        <taxon>Bacteria</taxon>
        <taxon>Pseudomonadati</taxon>
        <taxon>Thermodesulfobacteriota</taxon>
        <taxon>Desulfobacteria</taxon>
        <taxon>Desulfobacterales</taxon>
        <taxon>Desulfobacteraceae</taxon>
        <taxon>Candidatus Magnetoglobus</taxon>
    </lineage>
</organism>
<gene>
    <name evidence="1" type="ORF">OMM_11743</name>
</gene>
<evidence type="ECO:0000313" key="2">
    <source>
        <dbReference type="Proteomes" id="UP000189670"/>
    </source>
</evidence>
<dbReference type="EMBL" id="ATBP01001448">
    <property type="protein sequence ID" value="ETR67308.1"/>
    <property type="molecule type" value="Genomic_DNA"/>
</dbReference>
<evidence type="ECO:0000313" key="1">
    <source>
        <dbReference type="EMBL" id="ETR67308.1"/>
    </source>
</evidence>
<accession>A0A1V1NXL8</accession>
<reference evidence="2" key="1">
    <citation type="submission" date="2012-11" db="EMBL/GenBank/DDBJ databases">
        <authorList>
            <person name="Lucero-Rivera Y.E."/>
            <person name="Tovar-Ramirez D."/>
        </authorList>
    </citation>
    <scope>NUCLEOTIDE SEQUENCE [LARGE SCALE GENOMIC DNA]</scope>
    <source>
        <strain evidence="2">Araruama</strain>
    </source>
</reference>
<sequence length="149" mass="17213">MNHIYSILFFIITIISPSISHSSKENCQPSHQPQWVLVLTPLHDKQNYYGTSSAAFVNHKPDYQEIEQAKDRAIKDLSYGLSVDIQSYYEEKLSSYKDDEIKSSLMLTARLVLNGINVYDQWTDCKEKKHWVMVSINRSIADKQVIVSL</sequence>